<protein>
    <submittedName>
        <fullName evidence="1">(California timema) hypothetical protein</fullName>
    </submittedName>
</protein>
<reference evidence="1" key="1">
    <citation type="submission" date="2020-11" db="EMBL/GenBank/DDBJ databases">
        <authorList>
            <person name="Tran Van P."/>
        </authorList>
    </citation>
    <scope>NUCLEOTIDE SEQUENCE</scope>
</reference>
<dbReference type="EMBL" id="OE190147">
    <property type="protein sequence ID" value="CAD7579139.1"/>
    <property type="molecule type" value="Genomic_DNA"/>
</dbReference>
<proteinExistence type="predicted"/>
<sequence>MGTLLGARSATDSTGEGRSALMLRTLAENGLSQEDCGEQIKRSCTIHCMDVVQATGVCKDRLIALSSLEFQDFFISSERDLFELRLNHLKVKEFLLLARTVIRHANESVNKLPQVSDKKIHEFLLTLTYVLQEIALLANHTFNALHSEDCTSHYVTSK</sequence>
<organism evidence="1">
    <name type="scientific">Timema californicum</name>
    <name type="common">California timema</name>
    <name type="synonym">Walking stick</name>
    <dbReference type="NCBI Taxonomy" id="61474"/>
    <lineage>
        <taxon>Eukaryota</taxon>
        <taxon>Metazoa</taxon>
        <taxon>Ecdysozoa</taxon>
        <taxon>Arthropoda</taxon>
        <taxon>Hexapoda</taxon>
        <taxon>Insecta</taxon>
        <taxon>Pterygota</taxon>
        <taxon>Neoptera</taxon>
        <taxon>Polyneoptera</taxon>
        <taxon>Phasmatodea</taxon>
        <taxon>Timematodea</taxon>
        <taxon>Timematoidea</taxon>
        <taxon>Timematidae</taxon>
        <taxon>Timema</taxon>
    </lineage>
</organism>
<gene>
    <name evidence="1" type="ORF">TCMB3V08_LOCUS11674</name>
</gene>
<evidence type="ECO:0000313" key="1">
    <source>
        <dbReference type="EMBL" id="CAD7579139.1"/>
    </source>
</evidence>
<name>A0A7R9PDN5_TIMCA</name>
<accession>A0A7R9PDN5</accession>
<dbReference type="AlphaFoldDB" id="A0A7R9PDN5"/>